<dbReference type="GO" id="GO:0005509">
    <property type="term" value="F:calcium ion binding"/>
    <property type="evidence" value="ECO:0007669"/>
    <property type="project" value="UniProtKB-UniRule"/>
</dbReference>
<dbReference type="Gene3D" id="2.60.40.60">
    <property type="entry name" value="Cadherins"/>
    <property type="match status" value="5"/>
</dbReference>
<dbReference type="InterPro" id="IPR015919">
    <property type="entry name" value="Cadherin-like_sf"/>
</dbReference>
<dbReference type="CDD" id="cd11304">
    <property type="entry name" value="Cadherin_repeat"/>
    <property type="match status" value="4"/>
</dbReference>
<keyword evidence="6" id="KW-0472">Membrane</keyword>
<feature type="domain" description="Cadherin" evidence="7">
    <location>
        <begin position="470"/>
        <end position="573"/>
    </location>
</feature>
<evidence type="ECO:0000256" key="1">
    <source>
        <dbReference type="ARBA" id="ARBA00004135"/>
    </source>
</evidence>
<dbReference type="InterPro" id="IPR010221">
    <property type="entry name" value="VCBS_dom"/>
</dbReference>
<name>A0ABD3UZ99_SINWO</name>
<reference evidence="8 9" key="1">
    <citation type="submission" date="2024-11" db="EMBL/GenBank/DDBJ databases">
        <title>Chromosome-level genome assembly of the freshwater bivalve Anodonta woodiana.</title>
        <authorList>
            <person name="Chen X."/>
        </authorList>
    </citation>
    <scope>NUCLEOTIDE SEQUENCE [LARGE SCALE GENOMIC DNA]</scope>
    <source>
        <strain evidence="8">MN2024</strain>
        <tissue evidence="8">Gills</tissue>
    </source>
</reference>
<dbReference type="SUPFAM" id="SSF49313">
    <property type="entry name" value="Cadherin-like"/>
    <property type="match status" value="5"/>
</dbReference>
<dbReference type="InterPro" id="IPR006644">
    <property type="entry name" value="Cadg"/>
</dbReference>
<organism evidence="8 9">
    <name type="scientific">Sinanodonta woodiana</name>
    <name type="common">Chinese pond mussel</name>
    <name type="synonym">Anodonta woodiana</name>
    <dbReference type="NCBI Taxonomy" id="1069815"/>
    <lineage>
        <taxon>Eukaryota</taxon>
        <taxon>Metazoa</taxon>
        <taxon>Spiralia</taxon>
        <taxon>Lophotrochozoa</taxon>
        <taxon>Mollusca</taxon>
        <taxon>Bivalvia</taxon>
        <taxon>Autobranchia</taxon>
        <taxon>Heteroconchia</taxon>
        <taxon>Palaeoheterodonta</taxon>
        <taxon>Unionida</taxon>
        <taxon>Unionoidea</taxon>
        <taxon>Unionidae</taxon>
        <taxon>Unioninae</taxon>
        <taxon>Sinanodonta</taxon>
    </lineage>
</organism>
<keyword evidence="2 6" id="KW-0812">Transmembrane</keyword>
<dbReference type="PRINTS" id="PR00205">
    <property type="entry name" value="CADHERIN"/>
</dbReference>
<evidence type="ECO:0000256" key="5">
    <source>
        <dbReference type="SAM" id="MobiDB-lite"/>
    </source>
</evidence>
<evidence type="ECO:0000256" key="2">
    <source>
        <dbReference type="ARBA" id="ARBA00022692"/>
    </source>
</evidence>
<dbReference type="AlphaFoldDB" id="A0ABD3UZ99"/>
<dbReference type="PANTHER" id="PTHR24026:SF126">
    <property type="entry name" value="PROTOCADHERIN FAT 4"/>
    <property type="match status" value="1"/>
</dbReference>
<dbReference type="InterPro" id="IPR002126">
    <property type="entry name" value="Cadherin-like_dom"/>
</dbReference>
<feature type="compositionally biased region" description="Pro residues" evidence="5">
    <location>
        <begin position="861"/>
        <end position="876"/>
    </location>
</feature>
<feature type="region of interest" description="Disordered" evidence="5">
    <location>
        <begin position="849"/>
        <end position="884"/>
    </location>
</feature>
<keyword evidence="9" id="KW-1185">Reference proteome</keyword>
<comment type="caution">
    <text evidence="8">The sequence shown here is derived from an EMBL/GenBank/DDBJ whole genome shotgun (WGS) entry which is preliminary data.</text>
</comment>
<dbReference type="GO" id="GO:0007155">
    <property type="term" value="P:cell adhesion"/>
    <property type="evidence" value="ECO:0007669"/>
    <property type="project" value="UniProtKB-KW"/>
</dbReference>
<dbReference type="EMBL" id="JBJQND010000014">
    <property type="protein sequence ID" value="KAL3853853.1"/>
    <property type="molecule type" value="Genomic_DNA"/>
</dbReference>
<evidence type="ECO:0000259" key="7">
    <source>
        <dbReference type="PROSITE" id="PS50268"/>
    </source>
</evidence>
<accession>A0ABD3UZ99</accession>
<evidence type="ECO:0000256" key="3">
    <source>
        <dbReference type="ARBA" id="ARBA00022989"/>
    </source>
</evidence>
<feature type="transmembrane region" description="Helical" evidence="6">
    <location>
        <begin position="798"/>
        <end position="820"/>
    </location>
</feature>
<dbReference type="Pfam" id="PF00028">
    <property type="entry name" value="Cadherin"/>
    <property type="match status" value="1"/>
</dbReference>
<keyword evidence="3 6" id="KW-1133">Transmembrane helix</keyword>
<feature type="non-terminal residue" evidence="8">
    <location>
        <position position="1"/>
    </location>
</feature>
<dbReference type="SMART" id="SM00736">
    <property type="entry name" value="CADG"/>
    <property type="match status" value="1"/>
</dbReference>
<proteinExistence type="predicted"/>
<dbReference type="PANTHER" id="PTHR24026">
    <property type="entry name" value="FAT ATYPICAL CADHERIN-RELATED"/>
    <property type="match status" value="1"/>
</dbReference>
<feature type="domain" description="Cadherin" evidence="7">
    <location>
        <begin position="370"/>
        <end position="473"/>
    </location>
</feature>
<evidence type="ECO:0000256" key="6">
    <source>
        <dbReference type="SAM" id="Phobius"/>
    </source>
</evidence>
<feature type="domain" description="Cadherin" evidence="7">
    <location>
        <begin position="679"/>
        <end position="773"/>
    </location>
</feature>
<evidence type="ECO:0000313" key="9">
    <source>
        <dbReference type="Proteomes" id="UP001634394"/>
    </source>
</evidence>
<comment type="subcellular location">
    <subcellularLocation>
        <location evidence="1">Cell membrane</location>
        <location evidence="1">Sarcolemma</location>
    </subcellularLocation>
</comment>
<gene>
    <name evidence="8" type="ORF">ACJMK2_013152</name>
</gene>
<sequence>CTAASTTVGITVDVNSVKNDFEANVANTGFLIPVTDFTVTCCGVVQTIDTYYNSAGTTYFQLWRPVGGGQYALVGNINVTKTTGAGAVNYAVPVADQLTAQVNDIIGWWSSSANVVCHKGGGGEYDGNLRRLIASQPIAGTTTDWSASAATTVDDRTYAVKYTLGSNTIPSFTNFGSTVTIYNSNTTGTVIHTVSVTDPNIGDIATLNVTRTDTNSFFTFDSTNKKISIASVLSGAVGNHLLTFTVTDACANTATGTLTIYVANVPPTIHNLQNSTSILESITTAKLLYTLSVTDPTDTVSCTLSTSGVPFNVRQVSGTTNYGIYSNYNPGFNYDTRNTYSLTIACSDGPDSVTGVYTVYLIKNQAPNITNLAASVELSTTATTGTVVYTVSATDAENDQLYYSMTCNSSSCPFTILNSGLVQLNQDLSGQTTVGYDLYISVYDGKTLVGPKTLTVDITDLNSAVNINNLPLGSALTMSENTVLGTAIYQISISDPDVGNNHTYSMASLSGSGMNYFSINSSTGLIRTSGTVLNFETLNSTSFNFTVTVSDGLSTNTKTLSIDVTNVNEAPTFNQANYAIIANEAASGTALPDPVYGVTDVDAGDTKSYSNDCGSYTGLVTMAPANGSLTFASDYDYDLGTLPKSVNCTVTVTDSGGLTATATLSIQFNNINDNIPIFIPASYTFFVTYGSATGTTIGKINATDGDLGIYGTLYYSLDQSSLNTTYFGVTSPTGQLYLSSSINSIGIDGSVTFLAVVTDGGGLSTYANVIVKVATTTTVTTTTTETRYKSFIEDGRNVAWLTLSVLTIVVILAVVLWLACDINKRGFPKLKIECCKSSTRRIIKKRPLPAKKPPVIQFPKEPQPVLPSPPPSPPVVDEPERPASSFAFWRDKDFGIK</sequence>
<feature type="domain" description="Cadherin" evidence="7">
    <location>
        <begin position="573"/>
        <end position="678"/>
    </location>
</feature>
<keyword evidence="4" id="KW-0106">Calcium</keyword>
<protein>
    <recommendedName>
        <fullName evidence="7">Cadherin domain-containing protein</fullName>
    </recommendedName>
</protein>
<evidence type="ECO:0000313" key="8">
    <source>
        <dbReference type="EMBL" id="KAL3853853.1"/>
    </source>
</evidence>
<dbReference type="NCBIfam" id="TIGR01965">
    <property type="entry name" value="VCBS_repeat"/>
    <property type="match status" value="1"/>
</dbReference>
<dbReference type="SMART" id="SM00112">
    <property type="entry name" value="CA"/>
    <property type="match status" value="5"/>
</dbReference>
<dbReference type="GO" id="GO:0042383">
    <property type="term" value="C:sarcolemma"/>
    <property type="evidence" value="ECO:0007669"/>
    <property type="project" value="UniProtKB-SubCell"/>
</dbReference>
<dbReference type="Proteomes" id="UP001634394">
    <property type="component" value="Unassembled WGS sequence"/>
</dbReference>
<evidence type="ECO:0000256" key="4">
    <source>
        <dbReference type="PROSITE-ProRule" id="PRU00043"/>
    </source>
</evidence>
<dbReference type="PROSITE" id="PS50268">
    <property type="entry name" value="CADHERIN_2"/>
    <property type="match status" value="4"/>
</dbReference>